<evidence type="ECO:0000313" key="2">
    <source>
        <dbReference type="Proteomes" id="UP000295537"/>
    </source>
</evidence>
<dbReference type="EMBL" id="SLXJ01000004">
    <property type="protein sequence ID" value="TCP17801.1"/>
    <property type="molecule type" value="Genomic_DNA"/>
</dbReference>
<dbReference type="Proteomes" id="UP000295537">
    <property type="component" value="Unassembled WGS sequence"/>
</dbReference>
<comment type="caution">
    <text evidence="1">The sequence shown here is derived from an EMBL/GenBank/DDBJ whole genome shotgun (WGS) entry which is preliminary data.</text>
</comment>
<reference evidence="1 2" key="1">
    <citation type="submission" date="2019-03" db="EMBL/GenBank/DDBJ databases">
        <title>Genomic Encyclopedia of Type Strains, Phase IV (KMG-IV): sequencing the most valuable type-strain genomes for metagenomic binning, comparative biology and taxonomic classification.</title>
        <authorList>
            <person name="Goeker M."/>
        </authorList>
    </citation>
    <scope>NUCLEOTIDE SEQUENCE [LARGE SCALE GENOMIC DNA]</scope>
    <source>
        <strain evidence="1 2">DSM 16380</strain>
    </source>
</reference>
<sequence>MIREINLGNIKFIDVQEFIKVKKEIYDKFLEEKEKIISQCLESDFNLFLYKKLMKEIINIKKLIIHDTATFINQYFNYKLVILLNGSYARNMIRFNSDLDLTVLSNFNTRYEVYQFEELLYCIVLYFVKYF</sequence>
<dbReference type="AlphaFoldDB" id="A0A4R2N9S5"/>
<organism evidence="1 2">
    <name type="scientific">Nicoletella semolina</name>
    <dbReference type="NCBI Taxonomy" id="271160"/>
    <lineage>
        <taxon>Bacteria</taxon>
        <taxon>Pseudomonadati</taxon>
        <taxon>Pseudomonadota</taxon>
        <taxon>Gammaproteobacteria</taxon>
        <taxon>Pasteurellales</taxon>
        <taxon>Pasteurellaceae</taxon>
        <taxon>Nicoletella</taxon>
    </lineage>
</organism>
<keyword evidence="2" id="KW-1185">Reference proteome</keyword>
<dbReference type="RefSeq" id="WP_132501043.1">
    <property type="nucleotide sequence ID" value="NZ_LVXA01000001.1"/>
</dbReference>
<gene>
    <name evidence="1" type="ORF">EV693_10430</name>
</gene>
<dbReference type="SUPFAM" id="SSF81301">
    <property type="entry name" value="Nucleotidyltransferase"/>
    <property type="match status" value="1"/>
</dbReference>
<name>A0A4R2N9S5_9PAST</name>
<evidence type="ECO:0000313" key="1">
    <source>
        <dbReference type="EMBL" id="TCP17801.1"/>
    </source>
</evidence>
<proteinExistence type="predicted"/>
<dbReference type="InterPro" id="IPR043519">
    <property type="entry name" value="NT_sf"/>
</dbReference>
<accession>A0A4R2N9S5</accession>
<protein>
    <submittedName>
        <fullName evidence="1">Uncharacterized protein</fullName>
    </submittedName>
</protein>